<accession>A0A7V7GQH5</accession>
<protein>
    <submittedName>
        <fullName evidence="1">Uncharacterized protein</fullName>
    </submittedName>
</protein>
<evidence type="ECO:0000313" key="1">
    <source>
        <dbReference type="EMBL" id="KAA0692103.1"/>
    </source>
</evidence>
<evidence type="ECO:0000313" key="2">
    <source>
        <dbReference type="Proteomes" id="UP000448762"/>
    </source>
</evidence>
<reference evidence="1 2" key="1">
    <citation type="submission" date="2018-07" db="EMBL/GenBank/DDBJ databases">
        <title>High quality draft genome sequencing of Enterococcus faecium exhibiting probiotic potential isolated from mucus of freshwater fish.</title>
        <authorList>
            <person name="El-Jeni R."/>
            <person name="Ghedira K."/>
            <person name="Abdelhak S."/>
            <person name="El-Bour M."/>
            <person name="Bouhaouala-Zahar B."/>
        </authorList>
    </citation>
    <scope>NUCLEOTIDE SEQUENCE [LARGE SCALE GENOMIC DNA]</scope>
    <source>
        <strain evidence="1 2">R.A73</strain>
    </source>
</reference>
<organism evidence="1 2">
    <name type="scientific">Enterococcus faecium</name>
    <name type="common">Streptococcus faecium</name>
    <dbReference type="NCBI Taxonomy" id="1352"/>
    <lineage>
        <taxon>Bacteria</taxon>
        <taxon>Bacillati</taxon>
        <taxon>Bacillota</taxon>
        <taxon>Bacilli</taxon>
        <taxon>Lactobacillales</taxon>
        <taxon>Enterococcaceae</taxon>
        <taxon>Enterococcus</taxon>
    </lineage>
</organism>
<gene>
    <name evidence="1" type="ORF">DTX73_02585</name>
</gene>
<name>A0A7V7GQH5_ENTFC</name>
<proteinExistence type="predicted"/>
<dbReference type="Proteomes" id="UP000448762">
    <property type="component" value="Unassembled WGS sequence"/>
</dbReference>
<dbReference type="EMBL" id="QOVC01000002">
    <property type="protein sequence ID" value="KAA0692103.1"/>
    <property type="molecule type" value="Genomic_DNA"/>
</dbReference>
<comment type="caution">
    <text evidence="1">The sequence shown here is derived from an EMBL/GenBank/DDBJ whole genome shotgun (WGS) entry which is preliminary data.</text>
</comment>
<dbReference type="AlphaFoldDB" id="A0A7V7GQH5"/>
<sequence length="62" mass="7209">MYKREKSNKIVYMNILLFLLSMKKHFNFLFSFQLILLMASLTHTNRSTASTAALLLFSSFVS</sequence>